<gene>
    <name evidence="1" type="ORF">ABB26_14190</name>
</gene>
<protein>
    <recommendedName>
        <fullName evidence="3">Lipoprotein</fullName>
    </recommendedName>
</protein>
<comment type="caution">
    <text evidence="1">The sequence shown here is derived from an EMBL/GenBank/DDBJ whole genome shotgun (WGS) entry which is preliminary data.</text>
</comment>
<dbReference type="PATRIC" id="fig|405444.3.peg.1942"/>
<evidence type="ECO:0008006" key="3">
    <source>
        <dbReference type="Google" id="ProtNLM"/>
    </source>
</evidence>
<dbReference type="OrthoDB" id="6052331at2"/>
<keyword evidence="2" id="KW-1185">Reference proteome</keyword>
<reference evidence="1 2" key="1">
    <citation type="submission" date="2015-05" db="EMBL/GenBank/DDBJ databases">
        <title>Genome sequencing and analysis of members of genus Stenotrophomonas.</title>
        <authorList>
            <person name="Patil P.P."/>
            <person name="Midha S."/>
            <person name="Patil P.B."/>
        </authorList>
    </citation>
    <scope>NUCLEOTIDE SEQUENCE [LARGE SCALE GENOMIC DNA]</scope>
    <source>
        <strain evidence="1 2">DSM 18929</strain>
    </source>
</reference>
<dbReference type="AlphaFoldDB" id="A0A0R0C9L0"/>
<dbReference type="Proteomes" id="UP000050864">
    <property type="component" value="Unassembled WGS sequence"/>
</dbReference>
<evidence type="ECO:0000313" key="2">
    <source>
        <dbReference type="Proteomes" id="UP000050864"/>
    </source>
</evidence>
<proteinExistence type="predicted"/>
<organism evidence="1 2">
    <name type="scientific">Stenotrophomonas humi</name>
    <dbReference type="NCBI Taxonomy" id="405444"/>
    <lineage>
        <taxon>Bacteria</taxon>
        <taxon>Pseudomonadati</taxon>
        <taxon>Pseudomonadota</taxon>
        <taxon>Gammaproteobacteria</taxon>
        <taxon>Lysobacterales</taxon>
        <taxon>Lysobacteraceae</taxon>
        <taxon>Stenotrophomonas</taxon>
    </lineage>
</organism>
<dbReference type="EMBL" id="LDJI01000027">
    <property type="protein sequence ID" value="KRG62830.1"/>
    <property type="molecule type" value="Genomic_DNA"/>
</dbReference>
<dbReference type="RefSeq" id="WP_057635269.1">
    <property type="nucleotide sequence ID" value="NZ_LDJI01000027.1"/>
</dbReference>
<sequence length="145" mass="16142">MKKLLLLVLVVFAVLATGCDREKYAAHRSERSKPKTEVATDRVAIRRAPYPNLDILPSGQLRVDDIEIPLNDEQRALLQTSFVKLQILRQNTLTEAASAPPSGAKERSLPITIPAGHEPFPADLAQRIPEFKEYSEALANPRALY</sequence>
<dbReference type="PROSITE" id="PS51257">
    <property type="entry name" value="PROKAR_LIPOPROTEIN"/>
    <property type="match status" value="1"/>
</dbReference>
<name>A0A0R0C9L0_9GAMM</name>
<evidence type="ECO:0000313" key="1">
    <source>
        <dbReference type="EMBL" id="KRG62830.1"/>
    </source>
</evidence>
<accession>A0A0R0C9L0</accession>